<dbReference type="AlphaFoldDB" id="A0AAN9Q2A6"/>
<name>A0AAN9Q2A6_CANGL</name>
<evidence type="ECO:0000256" key="2">
    <source>
        <dbReference type="SAM" id="MobiDB-lite"/>
    </source>
</evidence>
<proteinExistence type="predicted"/>
<gene>
    <name evidence="3" type="ORF">VNO77_35387</name>
</gene>
<comment type="caution">
    <text evidence="3">The sequence shown here is derived from an EMBL/GenBank/DDBJ whole genome shotgun (WGS) entry which is preliminary data.</text>
</comment>
<feature type="region of interest" description="Disordered" evidence="2">
    <location>
        <begin position="144"/>
        <end position="164"/>
    </location>
</feature>
<feature type="compositionally biased region" description="Basic and acidic residues" evidence="2">
    <location>
        <begin position="511"/>
        <end position="525"/>
    </location>
</feature>
<feature type="coiled-coil region" evidence="1">
    <location>
        <begin position="93"/>
        <end position="129"/>
    </location>
</feature>
<feature type="compositionally biased region" description="Low complexity" evidence="2">
    <location>
        <begin position="546"/>
        <end position="564"/>
    </location>
</feature>
<keyword evidence="4" id="KW-1185">Reference proteome</keyword>
<evidence type="ECO:0000313" key="3">
    <source>
        <dbReference type="EMBL" id="KAK7316383.1"/>
    </source>
</evidence>
<accession>A0AAN9Q2A6</accession>
<feature type="region of interest" description="Disordered" evidence="2">
    <location>
        <begin position="1"/>
        <end position="22"/>
    </location>
</feature>
<feature type="compositionally biased region" description="Polar residues" evidence="2">
    <location>
        <begin position="152"/>
        <end position="161"/>
    </location>
</feature>
<keyword evidence="1" id="KW-0175">Coiled coil</keyword>
<protein>
    <submittedName>
        <fullName evidence="3">Uncharacterized protein</fullName>
    </submittedName>
</protein>
<evidence type="ECO:0000256" key="1">
    <source>
        <dbReference type="SAM" id="Coils"/>
    </source>
</evidence>
<sequence>MEGRGERKTSLISQMEPLDNPHYHFSTAMQQHQPQEMMALKRAYADVILNTAKEAAFRLMASERRTVMFQHELASAKDEALHMVLRLKQMIDAKTAEAEMASLKQQRKIEELEAQLNEAEDVITDLRAELKYVHLELGMTRNSQVHPLDGQNGKQVASFQESGKPDTLGSSPCKELECVAHCDVKNNSPTVNFLDNKCCNSKKQTEQLCISNLEDYCGHDSDFASIIMKSKEPELCRNGFTQRIRALEGNILDEKLLMQDEHNQHCGKILELIAKDGDDQVARFSAPIEKMEIKKHVKHHKIEKQRTFSYYRSLSLSSCKRHIDENSKSSKGVCSLPSIKHSATSKWKRKKRRHRHVGKKYSVFRSFKPSFVLKQCSSIHDNGKCCQDEYGAKIKPVPSLIDAELAVYGSTGVTESVQTVNKGELADKAIEKDNELLDLEGSAAKNLTGPSSNIKVEVTDVPSINIDLEDMKAFEKNDGSPVQVGDSRLLKYTFQRKRKKESLGNTDQNIDSEKSTAKRRVEDKQNGGIEPQKSSTIDKPSRDNQHLAQVAHQAQAPVAKAFQV</sequence>
<dbReference type="EMBL" id="JAYMYQ010000008">
    <property type="protein sequence ID" value="KAK7316383.1"/>
    <property type="molecule type" value="Genomic_DNA"/>
</dbReference>
<dbReference type="PANTHER" id="PTHR34778">
    <property type="entry name" value="OS02G0580700 PROTEIN"/>
    <property type="match status" value="1"/>
</dbReference>
<feature type="region of interest" description="Disordered" evidence="2">
    <location>
        <begin position="498"/>
        <end position="564"/>
    </location>
</feature>
<dbReference type="Proteomes" id="UP001367508">
    <property type="component" value="Unassembled WGS sequence"/>
</dbReference>
<evidence type="ECO:0000313" key="4">
    <source>
        <dbReference type="Proteomes" id="UP001367508"/>
    </source>
</evidence>
<reference evidence="3 4" key="1">
    <citation type="submission" date="2024-01" db="EMBL/GenBank/DDBJ databases">
        <title>The genomes of 5 underutilized Papilionoideae crops provide insights into root nodulation and disease resistanc.</title>
        <authorList>
            <person name="Jiang F."/>
        </authorList>
    </citation>
    <scope>NUCLEOTIDE SEQUENCE [LARGE SCALE GENOMIC DNA]</scope>
    <source>
        <strain evidence="3">LVBAO_FW01</strain>
        <tissue evidence="3">Leaves</tissue>
    </source>
</reference>
<organism evidence="3 4">
    <name type="scientific">Canavalia gladiata</name>
    <name type="common">Sword bean</name>
    <name type="synonym">Dolichos gladiatus</name>
    <dbReference type="NCBI Taxonomy" id="3824"/>
    <lineage>
        <taxon>Eukaryota</taxon>
        <taxon>Viridiplantae</taxon>
        <taxon>Streptophyta</taxon>
        <taxon>Embryophyta</taxon>
        <taxon>Tracheophyta</taxon>
        <taxon>Spermatophyta</taxon>
        <taxon>Magnoliopsida</taxon>
        <taxon>eudicotyledons</taxon>
        <taxon>Gunneridae</taxon>
        <taxon>Pentapetalae</taxon>
        <taxon>rosids</taxon>
        <taxon>fabids</taxon>
        <taxon>Fabales</taxon>
        <taxon>Fabaceae</taxon>
        <taxon>Papilionoideae</taxon>
        <taxon>50 kb inversion clade</taxon>
        <taxon>NPAAA clade</taxon>
        <taxon>indigoferoid/millettioid clade</taxon>
        <taxon>Phaseoleae</taxon>
        <taxon>Canavalia</taxon>
    </lineage>
</organism>
<dbReference type="PANTHER" id="PTHR34778:SF6">
    <property type="entry name" value="SHUGOSHIN C-TERMINAL DOMAIN-CONTAINING PROTEIN"/>
    <property type="match status" value="1"/>
</dbReference>